<dbReference type="OrthoDB" id="326336at2"/>
<dbReference type="EMBL" id="FMXO01000008">
    <property type="protein sequence ID" value="SDB32024.1"/>
    <property type="molecule type" value="Genomic_DNA"/>
</dbReference>
<dbReference type="STRING" id="617002.SAMN05660653_01511"/>
<sequence length="132" mass="15078">MSLKRMTLILVASAFLTVTTGGCGPIYDTRYSYVPPGNPQGQTCVFQCENINMQCEQLEQMKEENCINRARLDEERCKENIRRQGREPNSSECSQLAFCSADHDHCSERYRHCYQNCGGRVHAEQVCVFNCP</sequence>
<dbReference type="PROSITE" id="PS51257">
    <property type="entry name" value="PROKAR_LIPOPROTEIN"/>
    <property type="match status" value="1"/>
</dbReference>
<evidence type="ECO:0000313" key="2">
    <source>
        <dbReference type="Proteomes" id="UP000198771"/>
    </source>
</evidence>
<dbReference type="RefSeq" id="WP_092119520.1">
    <property type="nucleotide sequence ID" value="NZ_FMXO01000008.1"/>
</dbReference>
<proteinExistence type="predicted"/>
<protein>
    <submittedName>
        <fullName evidence="1">Uncharacterized protein</fullName>
    </submittedName>
</protein>
<organism evidence="1 2">
    <name type="scientific">Desulfonatronum thiosulfatophilum</name>
    <dbReference type="NCBI Taxonomy" id="617002"/>
    <lineage>
        <taxon>Bacteria</taxon>
        <taxon>Pseudomonadati</taxon>
        <taxon>Thermodesulfobacteriota</taxon>
        <taxon>Desulfovibrionia</taxon>
        <taxon>Desulfovibrionales</taxon>
        <taxon>Desulfonatronaceae</taxon>
        <taxon>Desulfonatronum</taxon>
    </lineage>
</organism>
<evidence type="ECO:0000313" key="1">
    <source>
        <dbReference type="EMBL" id="SDB32024.1"/>
    </source>
</evidence>
<accession>A0A1G6CGI3</accession>
<name>A0A1G6CGI3_9BACT</name>
<reference evidence="1 2" key="1">
    <citation type="submission" date="2016-10" db="EMBL/GenBank/DDBJ databases">
        <authorList>
            <person name="de Groot N.N."/>
        </authorList>
    </citation>
    <scope>NUCLEOTIDE SEQUENCE [LARGE SCALE GENOMIC DNA]</scope>
    <source>
        <strain evidence="1 2">ASO4-2</strain>
    </source>
</reference>
<keyword evidence="2" id="KW-1185">Reference proteome</keyword>
<dbReference type="Proteomes" id="UP000198771">
    <property type="component" value="Unassembled WGS sequence"/>
</dbReference>
<dbReference type="AlphaFoldDB" id="A0A1G6CGI3"/>
<gene>
    <name evidence="1" type="ORF">SAMN05660653_01511</name>
</gene>